<evidence type="ECO:0000256" key="10">
    <source>
        <dbReference type="ARBA" id="ARBA00052101"/>
    </source>
</evidence>
<dbReference type="GO" id="GO:0019563">
    <property type="term" value="P:glycerol catabolic process"/>
    <property type="evidence" value="ECO:0007669"/>
    <property type="project" value="TreeGrafter"/>
</dbReference>
<dbReference type="InterPro" id="IPR018485">
    <property type="entry name" value="FGGY_C"/>
</dbReference>
<evidence type="ECO:0000256" key="1">
    <source>
        <dbReference type="ARBA" id="ARBA00005190"/>
    </source>
</evidence>
<keyword evidence="6 13" id="KW-0418">Kinase</keyword>
<dbReference type="FunFam" id="3.30.420.40:FF:000007">
    <property type="entry name" value="Glycerol kinase"/>
    <property type="match status" value="1"/>
</dbReference>
<feature type="domain" description="Carbohydrate kinase FGGY N-terminal" evidence="11">
    <location>
        <begin position="2"/>
        <end position="161"/>
    </location>
</feature>
<keyword evidence="7" id="KW-0319">Glycerol metabolism</keyword>
<dbReference type="PANTHER" id="PTHR10196:SF78">
    <property type="entry name" value="GLYCEROL KINASE"/>
    <property type="match status" value="1"/>
</dbReference>
<evidence type="ECO:0000256" key="9">
    <source>
        <dbReference type="ARBA" id="ARBA00043149"/>
    </source>
</evidence>
<evidence type="ECO:0000259" key="11">
    <source>
        <dbReference type="Pfam" id="PF00370"/>
    </source>
</evidence>
<comment type="similarity">
    <text evidence="2">Belongs to the FGGY kinase family.</text>
</comment>
<keyword evidence="14" id="KW-1185">Reference proteome</keyword>
<dbReference type="KEGG" id="tmk:QGN29_11985"/>
<dbReference type="Pfam" id="PF00370">
    <property type="entry name" value="FGGY_N"/>
    <property type="match status" value="1"/>
</dbReference>
<organism evidence="13 14">
    <name type="scientific">Temperatibacter marinus</name>
    <dbReference type="NCBI Taxonomy" id="1456591"/>
    <lineage>
        <taxon>Bacteria</taxon>
        <taxon>Pseudomonadati</taxon>
        <taxon>Pseudomonadota</taxon>
        <taxon>Alphaproteobacteria</taxon>
        <taxon>Kordiimonadales</taxon>
        <taxon>Temperatibacteraceae</taxon>
        <taxon>Temperatibacter</taxon>
    </lineage>
</organism>
<dbReference type="Pfam" id="PF02782">
    <property type="entry name" value="FGGY_C"/>
    <property type="match status" value="1"/>
</dbReference>
<feature type="domain" description="Carbohydrate kinase FGGY C-terminal" evidence="12">
    <location>
        <begin position="171"/>
        <end position="358"/>
    </location>
</feature>
<evidence type="ECO:0000256" key="3">
    <source>
        <dbReference type="ARBA" id="ARBA00012099"/>
    </source>
</evidence>
<evidence type="ECO:0000256" key="8">
    <source>
        <dbReference type="ARBA" id="ARBA00022840"/>
    </source>
</evidence>
<sequence>MLWDKRTGDPVANAIVWQDRRTADFTQSLKNAREEDFIFEKTGLLADPYFSASKIKWLLDYCDLRNRPNLAFGTVESFLTFKLTAGAAHITDATNASRTSLLGLRDDTWAPDLLDLFQVPLDIMPEIVDNTGDFGSIAQGLPFSGVPITALIGDQQSAAIGQACYQLGQVKATYGTGCFILAPTEDKVVKSQNRLLTTIALQHGGRRTYALEGSIFNAGTVIQWFRDMLGIIDSSAESEALARSVSSSEGVYFVSAFTGLGAPHWNAEARGTITGLERSHTRAHLVRAGLESIVYQTCDLLEAIKKDMGLPISSMKVDGGMAHNRWFVEQLASFTQATVQLPSTVETTALGAAFLAGLGAGVFSEVSEIKDLWKQKALIRPELNQAKIERQMAGWHQALKHSL</sequence>
<name>A0AA52EKZ8_9PROT</name>
<dbReference type="SUPFAM" id="SSF53067">
    <property type="entry name" value="Actin-like ATPase domain"/>
    <property type="match status" value="2"/>
</dbReference>
<evidence type="ECO:0000313" key="13">
    <source>
        <dbReference type="EMBL" id="WND04169.1"/>
    </source>
</evidence>
<reference evidence="13" key="1">
    <citation type="submission" date="2023-04" db="EMBL/GenBank/DDBJ databases">
        <title>Complete genome sequence of Temperatibacter marinus.</title>
        <authorList>
            <person name="Rong J.-C."/>
            <person name="Yi M.-L."/>
            <person name="Zhao Q."/>
        </authorList>
    </citation>
    <scope>NUCLEOTIDE SEQUENCE</scope>
    <source>
        <strain evidence="13">NBRC 110045</strain>
    </source>
</reference>
<dbReference type="GO" id="GO:0005524">
    <property type="term" value="F:ATP binding"/>
    <property type="evidence" value="ECO:0007669"/>
    <property type="project" value="UniProtKB-KW"/>
</dbReference>
<dbReference type="GO" id="GO:0004370">
    <property type="term" value="F:glycerol kinase activity"/>
    <property type="evidence" value="ECO:0007669"/>
    <property type="project" value="UniProtKB-EC"/>
</dbReference>
<dbReference type="Gene3D" id="3.30.420.40">
    <property type="match status" value="2"/>
</dbReference>
<evidence type="ECO:0000256" key="7">
    <source>
        <dbReference type="ARBA" id="ARBA00022798"/>
    </source>
</evidence>
<dbReference type="EMBL" id="CP123872">
    <property type="protein sequence ID" value="WND04169.1"/>
    <property type="molecule type" value="Genomic_DNA"/>
</dbReference>
<protein>
    <recommendedName>
        <fullName evidence="3">glycerol kinase</fullName>
        <ecNumber evidence="3">2.7.1.30</ecNumber>
    </recommendedName>
    <alternativeName>
        <fullName evidence="9">ATP:glycerol 3-phosphotransferase</fullName>
    </alternativeName>
</protein>
<comment type="catalytic activity">
    <reaction evidence="10">
        <text>glycerol + ATP = sn-glycerol 3-phosphate + ADP + H(+)</text>
        <dbReference type="Rhea" id="RHEA:21644"/>
        <dbReference type="ChEBI" id="CHEBI:15378"/>
        <dbReference type="ChEBI" id="CHEBI:17754"/>
        <dbReference type="ChEBI" id="CHEBI:30616"/>
        <dbReference type="ChEBI" id="CHEBI:57597"/>
        <dbReference type="ChEBI" id="CHEBI:456216"/>
        <dbReference type="EC" id="2.7.1.30"/>
    </reaction>
</comment>
<evidence type="ECO:0000256" key="5">
    <source>
        <dbReference type="ARBA" id="ARBA00022741"/>
    </source>
</evidence>
<evidence type="ECO:0000313" key="14">
    <source>
        <dbReference type="Proteomes" id="UP001268683"/>
    </source>
</evidence>
<evidence type="ECO:0000256" key="2">
    <source>
        <dbReference type="ARBA" id="ARBA00009156"/>
    </source>
</evidence>
<gene>
    <name evidence="13" type="ORF">QGN29_11985</name>
</gene>
<dbReference type="GO" id="GO:0005829">
    <property type="term" value="C:cytosol"/>
    <property type="evidence" value="ECO:0007669"/>
    <property type="project" value="TreeGrafter"/>
</dbReference>
<dbReference type="Proteomes" id="UP001268683">
    <property type="component" value="Chromosome"/>
</dbReference>
<keyword evidence="8" id="KW-0067">ATP-binding</keyword>
<dbReference type="InterPro" id="IPR043129">
    <property type="entry name" value="ATPase_NBD"/>
</dbReference>
<comment type="pathway">
    <text evidence="1">Polyol metabolism; glycerol degradation via glycerol kinase pathway; sn-glycerol 3-phosphate from glycerol: step 1/1.</text>
</comment>
<evidence type="ECO:0000259" key="12">
    <source>
        <dbReference type="Pfam" id="PF02782"/>
    </source>
</evidence>
<dbReference type="AlphaFoldDB" id="A0AA52EKZ8"/>
<dbReference type="EC" id="2.7.1.30" evidence="3"/>
<accession>A0AA52EKZ8</accession>
<evidence type="ECO:0000256" key="4">
    <source>
        <dbReference type="ARBA" id="ARBA00022679"/>
    </source>
</evidence>
<dbReference type="PANTHER" id="PTHR10196">
    <property type="entry name" value="SUGAR KINASE"/>
    <property type="match status" value="1"/>
</dbReference>
<keyword evidence="5" id="KW-0547">Nucleotide-binding</keyword>
<dbReference type="InterPro" id="IPR018484">
    <property type="entry name" value="FGGY_N"/>
</dbReference>
<proteinExistence type="inferred from homology"/>
<evidence type="ECO:0000256" key="6">
    <source>
        <dbReference type="ARBA" id="ARBA00022777"/>
    </source>
</evidence>
<keyword evidence="4" id="KW-0808">Transferase</keyword>